<evidence type="ECO:0000313" key="3">
    <source>
        <dbReference type="EMBL" id="WIT11249.1"/>
    </source>
</evidence>
<feature type="signal peptide" evidence="1">
    <location>
        <begin position="1"/>
        <end position="25"/>
    </location>
</feature>
<dbReference type="EMBL" id="CP116346">
    <property type="protein sequence ID" value="WIT11249.1"/>
    <property type="molecule type" value="Genomic_DNA"/>
</dbReference>
<proteinExistence type="predicted"/>
<dbReference type="RefSeq" id="WP_285232329.1">
    <property type="nucleotide sequence ID" value="NZ_CP116346.1"/>
</dbReference>
<name>A0AA95NFB4_9BURK</name>
<gene>
    <name evidence="3" type="ORF">PFX98_20480</name>
</gene>
<dbReference type="PANTHER" id="PTHR30383:SF5">
    <property type="entry name" value="SGNH HYDROLASE-TYPE ESTERASE DOMAIN-CONTAINING PROTEIN"/>
    <property type="match status" value="1"/>
</dbReference>
<organism evidence="3 4">
    <name type="scientific">Paucibacter sediminis</name>
    <dbReference type="NCBI Taxonomy" id="3019553"/>
    <lineage>
        <taxon>Bacteria</taxon>
        <taxon>Pseudomonadati</taxon>
        <taxon>Pseudomonadota</taxon>
        <taxon>Betaproteobacteria</taxon>
        <taxon>Burkholderiales</taxon>
        <taxon>Sphaerotilaceae</taxon>
        <taxon>Roseateles</taxon>
    </lineage>
</organism>
<reference evidence="3" key="1">
    <citation type="submission" date="2023-01" db="EMBL/GenBank/DDBJ databases">
        <title>Whole genome sequence of Paucibacter sp. S2-9 isolated from pond sediment.</title>
        <authorList>
            <person name="Jung J.Y."/>
        </authorList>
    </citation>
    <scope>NUCLEOTIDE SEQUENCE</scope>
    <source>
        <strain evidence="3">S2-9</strain>
    </source>
</reference>
<keyword evidence="4" id="KW-1185">Reference proteome</keyword>
<dbReference type="SUPFAM" id="SSF52266">
    <property type="entry name" value="SGNH hydrolase"/>
    <property type="match status" value="1"/>
</dbReference>
<dbReference type="PANTHER" id="PTHR30383">
    <property type="entry name" value="THIOESTERASE 1/PROTEASE 1/LYSOPHOSPHOLIPASE L1"/>
    <property type="match status" value="1"/>
</dbReference>
<dbReference type="Proteomes" id="UP001177769">
    <property type="component" value="Chromosome"/>
</dbReference>
<dbReference type="AlphaFoldDB" id="A0AA95NFB4"/>
<keyword evidence="1" id="KW-0732">Signal</keyword>
<dbReference type="GO" id="GO:0004622">
    <property type="term" value="F:phosphatidylcholine lysophospholipase activity"/>
    <property type="evidence" value="ECO:0007669"/>
    <property type="project" value="TreeGrafter"/>
</dbReference>
<dbReference type="KEGG" id="pais:PFX98_20480"/>
<feature type="chain" id="PRO_5041637457" evidence="1">
    <location>
        <begin position="26"/>
        <end position="235"/>
    </location>
</feature>
<dbReference type="InterPro" id="IPR013830">
    <property type="entry name" value="SGNH_hydro"/>
</dbReference>
<feature type="domain" description="SGNH hydrolase-type esterase" evidence="2">
    <location>
        <begin position="57"/>
        <end position="220"/>
    </location>
</feature>
<sequence>MHARRLGLKLLAAHLLLGGWALASAQPAAGDWAGHGRYRAANASLPAPASGERRVVFMGDSITEFWSPALAQAFPGKPYVNRGISAQTTPQMLLRFRQDVIELQPAAVVILAGTNDIAGNSGPSSVEMIAGHVRSMTQLARAHGIRVVLCAVLPAAAYYWNPAVQPAATIVALNQRLRELAREGGHRWVDYHAALADERGGLPLKYSEDGVHPNAAGYRVMAPLLEREIEAALKP</sequence>
<evidence type="ECO:0000259" key="2">
    <source>
        <dbReference type="Pfam" id="PF13472"/>
    </source>
</evidence>
<evidence type="ECO:0000313" key="4">
    <source>
        <dbReference type="Proteomes" id="UP001177769"/>
    </source>
</evidence>
<protein>
    <submittedName>
        <fullName evidence="3">SGNH/GDSL hydrolase family protein</fullName>
    </submittedName>
</protein>
<dbReference type="InterPro" id="IPR036514">
    <property type="entry name" value="SGNH_hydro_sf"/>
</dbReference>
<dbReference type="InterPro" id="IPR051532">
    <property type="entry name" value="Ester_Hydrolysis_Enzymes"/>
</dbReference>
<dbReference type="Pfam" id="PF13472">
    <property type="entry name" value="Lipase_GDSL_2"/>
    <property type="match status" value="1"/>
</dbReference>
<dbReference type="Gene3D" id="3.40.50.1110">
    <property type="entry name" value="SGNH hydrolase"/>
    <property type="match status" value="1"/>
</dbReference>
<keyword evidence="3" id="KW-0378">Hydrolase</keyword>
<evidence type="ECO:0000256" key="1">
    <source>
        <dbReference type="SAM" id="SignalP"/>
    </source>
</evidence>
<dbReference type="CDD" id="cd04501">
    <property type="entry name" value="SGNH_hydrolase_like_4"/>
    <property type="match status" value="1"/>
</dbReference>
<accession>A0AA95NFB4</accession>